<accession>A0A0G4G7P0</accession>
<protein>
    <recommendedName>
        <fullName evidence="3">TLDc domain-containing protein</fullName>
    </recommendedName>
</protein>
<dbReference type="AlphaFoldDB" id="A0A0G4G7P0"/>
<keyword evidence="2" id="KW-1185">Reference proteome</keyword>
<reference evidence="1 2" key="1">
    <citation type="submission" date="2014-11" db="EMBL/GenBank/DDBJ databases">
        <authorList>
            <person name="Zhu J."/>
            <person name="Qi W."/>
            <person name="Song R."/>
        </authorList>
    </citation>
    <scope>NUCLEOTIDE SEQUENCE [LARGE SCALE GENOMIC DNA]</scope>
</reference>
<gene>
    <name evidence="1" type="ORF">Vbra_6170</name>
</gene>
<evidence type="ECO:0000313" key="1">
    <source>
        <dbReference type="EMBL" id="CEM24720.1"/>
    </source>
</evidence>
<sequence length="358" mass="39582">MSAVVFESGQSPHCLQAGAASRGTDAQLHSDLASLRASFDDYKQQTEKRIAALEAALEEKTKEWAARQHALRREMEAAKGEQDKRIQERLQEERRFVLEEMAIAMQVELHDDKKDLQELIKHAERSWQAALQKMLSSKSSKLMAVSRYLCVPGGQFLRTSYRYAALRDWLAGWTAVACTSMKLLYKGTRHGWHYPCLLDCIAASQGDRLLLLMRHESHVFGCLIDGQLLEPPDASASTCTSVAMLTFISLCGACNEPTKIPLPAEARKVKMAGRQGAVRGSNGAPRANIFMGGAQHAALWMGYAKPVGPSCDLRSCELWIAKEHLPTPGYLGVVCGAGRGTLSDRKTFTLTEMEVWAL</sequence>
<dbReference type="EMBL" id="CDMY01000588">
    <property type="protein sequence ID" value="CEM24720.1"/>
    <property type="molecule type" value="Genomic_DNA"/>
</dbReference>
<evidence type="ECO:0000313" key="2">
    <source>
        <dbReference type="Proteomes" id="UP000041254"/>
    </source>
</evidence>
<dbReference type="InParanoid" id="A0A0G4G7P0"/>
<dbReference type="VEuPathDB" id="CryptoDB:Vbra_6170"/>
<dbReference type="PhylomeDB" id="A0A0G4G7P0"/>
<evidence type="ECO:0008006" key="3">
    <source>
        <dbReference type="Google" id="ProtNLM"/>
    </source>
</evidence>
<organism evidence="1 2">
    <name type="scientific">Vitrella brassicaformis (strain CCMP3155)</name>
    <dbReference type="NCBI Taxonomy" id="1169540"/>
    <lineage>
        <taxon>Eukaryota</taxon>
        <taxon>Sar</taxon>
        <taxon>Alveolata</taxon>
        <taxon>Colpodellida</taxon>
        <taxon>Vitrellaceae</taxon>
        <taxon>Vitrella</taxon>
    </lineage>
</organism>
<name>A0A0G4G7P0_VITBC</name>
<dbReference type="Proteomes" id="UP000041254">
    <property type="component" value="Unassembled WGS sequence"/>
</dbReference>
<proteinExistence type="predicted"/>